<dbReference type="GO" id="GO:0015293">
    <property type="term" value="F:symporter activity"/>
    <property type="evidence" value="ECO:0007669"/>
    <property type="project" value="UniProtKB-KW"/>
</dbReference>
<keyword evidence="11" id="KW-0630">Potassium</keyword>
<evidence type="ECO:0000256" key="13">
    <source>
        <dbReference type="ARBA" id="ARBA00023053"/>
    </source>
</evidence>
<feature type="transmembrane region" description="Helical" evidence="18">
    <location>
        <begin position="158"/>
        <end position="180"/>
    </location>
</feature>
<evidence type="ECO:0000256" key="1">
    <source>
        <dbReference type="ARBA" id="ARBA00004141"/>
    </source>
</evidence>
<feature type="transmembrane region" description="Helical" evidence="18">
    <location>
        <begin position="89"/>
        <end position="107"/>
    </location>
</feature>
<evidence type="ECO:0000256" key="10">
    <source>
        <dbReference type="ARBA" id="ARBA00022847"/>
    </source>
</evidence>
<feature type="transmembrane region" description="Helical" evidence="18">
    <location>
        <begin position="486"/>
        <end position="504"/>
    </location>
</feature>
<evidence type="ECO:0000256" key="6">
    <source>
        <dbReference type="ARBA" id="ARBA00022568"/>
    </source>
</evidence>
<dbReference type="NCBIfam" id="TIGR00367">
    <property type="entry name" value="calcium/sodium antiporter"/>
    <property type="match status" value="1"/>
</dbReference>
<evidence type="ECO:0000256" key="14">
    <source>
        <dbReference type="ARBA" id="ARBA00023065"/>
    </source>
</evidence>
<evidence type="ECO:0000256" key="12">
    <source>
        <dbReference type="ARBA" id="ARBA00022989"/>
    </source>
</evidence>
<keyword evidence="22" id="KW-1185">Reference proteome</keyword>
<evidence type="ECO:0000256" key="7">
    <source>
        <dbReference type="ARBA" id="ARBA00022692"/>
    </source>
</evidence>
<keyword evidence="15 18" id="KW-0472">Membrane</keyword>
<accession>A0A6H5I4B3</accession>
<comment type="subcellular location">
    <subcellularLocation>
        <location evidence="1">Membrane</location>
        <topology evidence="1">Multi-pass membrane protein</topology>
    </subcellularLocation>
</comment>
<dbReference type="GO" id="GO:0005886">
    <property type="term" value="C:plasma membrane"/>
    <property type="evidence" value="ECO:0007669"/>
    <property type="project" value="TreeGrafter"/>
</dbReference>
<keyword evidence="6" id="KW-0109">Calcium transport</keyword>
<evidence type="ECO:0000256" key="9">
    <source>
        <dbReference type="ARBA" id="ARBA00022837"/>
    </source>
</evidence>
<evidence type="ECO:0000256" key="15">
    <source>
        <dbReference type="ARBA" id="ARBA00023136"/>
    </source>
</evidence>
<dbReference type="PANTHER" id="PTHR10846">
    <property type="entry name" value="SODIUM/POTASSIUM/CALCIUM EXCHANGER"/>
    <property type="match status" value="1"/>
</dbReference>
<feature type="signal peptide" evidence="19">
    <location>
        <begin position="1"/>
        <end position="35"/>
    </location>
</feature>
<feature type="domain" description="Sodium/calcium exchanger membrane region" evidence="20">
    <location>
        <begin position="384"/>
        <end position="532"/>
    </location>
</feature>
<evidence type="ECO:0000256" key="17">
    <source>
        <dbReference type="SAM" id="MobiDB-lite"/>
    </source>
</evidence>
<evidence type="ECO:0000256" key="19">
    <source>
        <dbReference type="SAM" id="SignalP"/>
    </source>
</evidence>
<dbReference type="FunFam" id="1.20.1420.30:FF:000009">
    <property type="entry name" value="sodium/potassium/calcium exchanger 5 isoform X2"/>
    <property type="match status" value="1"/>
</dbReference>
<dbReference type="GO" id="GO:0005262">
    <property type="term" value="F:calcium channel activity"/>
    <property type="evidence" value="ECO:0007669"/>
    <property type="project" value="TreeGrafter"/>
</dbReference>
<evidence type="ECO:0000256" key="3">
    <source>
        <dbReference type="ARBA" id="ARBA00022448"/>
    </source>
</evidence>
<evidence type="ECO:0000256" key="16">
    <source>
        <dbReference type="ARBA" id="ARBA00023201"/>
    </source>
</evidence>
<evidence type="ECO:0000256" key="8">
    <source>
        <dbReference type="ARBA" id="ARBA00022729"/>
    </source>
</evidence>
<dbReference type="OrthoDB" id="2127281at2759"/>
<evidence type="ECO:0000256" key="5">
    <source>
        <dbReference type="ARBA" id="ARBA00022538"/>
    </source>
</evidence>
<feature type="transmembrane region" description="Helical" evidence="18">
    <location>
        <begin position="422"/>
        <end position="441"/>
    </location>
</feature>
<feature type="transmembrane region" description="Helical" evidence="18">
    <location>
        <begin position="516"/>
        <end position="534"/>
    </location>
</feature>
<dbReference type="PANTHER" id="PTHR10846:SF2">
    <property type="entry name" value="RE48874P"/>
    <property type="match status" value="1"/>
</dbReference>
<feature type="transmembrane region" description="Helical" evidence="18">
    <location>
        <begin position="192"/>
        <end position="211"/>
    </location>
</feature>
<proteinExistence type="inferred from homology"/>
<evidence type="ECO:0000259" key="20">
    <source>
        <dbReference type="Pfam" id="PF01699"/>
    </source>
</evidence>
<keyword evidence="12 18" id="KW-1133">Transmembrane helix</keyword>
<feature type="transmembrane region" description="Helical" evidence="18">
    <location>
        <begin position="383"/>
        <end position="402"/>
    </location>
</feature>
<comment type="similarity">
    <text evidence="2">Belongs to the Ca(2+):cation antiporter (CaCA) (TC 2.A.19) family. SLC24A subfamily.</text>
</comment>
<evidence type="ECO:0000313" key="21">
    <source>
        <dbReference type="EMBL" id="CAB0029649.1"/>
    </source>
</evidence>
<keyword evidence="10" id="KW-0769">Symport</keyword>
<keyword evidence="5" id="KW-0633">Potassium transport</keyword>
<dbReference type="Gene3D" id="1.20.1420.30">
    <property type="entry name" value="NCX, central ion-binding region"/>
    <property type="match status" value="2"/>
</dbReference>
<protein>
    <recommendedName>
        <fullName evidence="20">Sodium/calcium exchanger membrane region domain-containing protein</fullName>
    </recommendedName>
</protein>
<keyword evidence="14" id="KW-0406">Ion transport</keyword>
<dbReference type="GO" id="GO:0008273">
    <property type="term" value="F:calcium, potassium:sodium antiporter activity"/>
    <property type="evidence" value="ECO:0007669"/>
    <property type="project" value="TreeGrafter"/>
</dbReference>
<keyword evidence="16" id="KW-0739">Sodium transport</keyword>
<keyword evidence="3" id="KW-0813">Transport</keyword>
<feature type="compositionally biased region" description="Polar residues" evidence="17">
    <location>
        <begin position="318"/>
        <end position="330"/>
    </location>
</feature>
<dbReference type="Proteomes" id="UP000479190">
    <property type="component" value="Unassembled WGS sequence"/>
</dbReference>
<feature type="transmembrane region" description="Helical" evidence="18">
    <location>
        <begin position="217"/>
        <end position="235"/>
    </location>
</feature>
<organism evidence="21 22">
    <name type="scientific">Trichogramma brassicae</name>
    <dbReference type="NCBI Taxonomy" id="86971"/>
    <lineage>
        <taxon>Eukaryota</taxon>
        <taxon>Metazoa</taxon>
        <taxon>Ecdysozoa</taxon>
        <taxon>Arthropoda</taxon>
        <taxon>Hexapoda</taxon>
        <taxon>Insecta</taxon>
        <taxon>Pterygota</taxon>
        <taxon>Neoptera</taxon>
        <taxon>Endopterygota</taxon>
        <taxon>Hymenoptera</taxon>
        <taxon>Apocrita</taxon>
        <taxon>Proctotrupomorpha</taxon>
        <taxon>Chalcidoidea</taxon>
        <taxon>Trichogrammatidae</taxon>
        <taxon>Trichogramma</taxon>
    </lineage>
</organism>
<feature type="domain" description="Sodium/calcium exchanger membrane region" evidence="20">
    <location>
        <begin position="93"/>
        <end position="235"/>
    </location>
</feature>
<dbReference type="EMBL" id="CADCXV010000335">
    <property type="protein sequence ID" value="CAB0029649.1"/>
    <property type="molecule type" value="Genomic_DNA"/>
</dbReference>
<reference evidence="21 22" key="1">
    <citation type="submission" date="2020-02" db="EMBL/GenBank/DDBJ databases">
        <authorList>
            <person name="Ferguson B K."/>
        </authorList>
    </citation>
    <scope>NUCLEOTIDE SEQUENCE [LARGE SCALE GENOMIC DNA]</scope>
</reference>
<keyword evidence="13" id="KW-0915">Sodium</keyword>
<dbReference type="InterPro" id="IPR004837">
    <property type="entry name" value="NaCa_Exmemb"/>
</dbReference>
<gene>
    <name evidence="21" type="ORF">TBRA_LOCUS1678</name>
</gene>
<dbReference type="GO" id="GO:0006874">
    <property type="term" value="P:intracellular calcium ion homeostasis"/>
    <property type="evidence" value="ECO:0007669"/>
    <property type="project" value="TreeGrafter"/>
</dbReference>
<feature type="transmembrane region" description="Helical" evidence="18">
    <location>
        <begin position="128"/>
        <end position="152"/>
    </location>
</feature>
<evidence type="ECO:0000256" key="2">
    <source>
        <dbReference type="ARBA" id="ARBA00005364"/>
    </source>
</evidence>
<keyword evidence="8 19" id="KW-0732">Signal</keyword>
<dbReference type="InterPro" id="IPR004481">
    <property type="entry name" value="K/Na/Ca-exchanger"/>
</dbReference>
<dbReference type="Pfam" id="PF01699">
    <property type="entry name" value="Na_Ca_ex"/>
    <property type="match status" value="2"/>
</dbReference>
<feature type="transmembrane region" description="Helical" evidence="18">
    <location>
        <begin position="453"/>
        <end position="471"/>
    </location>
</feature>
<dbReference type="AlphaFoldDB" id="A0A6H5I4B3"/>
<keyword evidence="4" id="KW-0050">Antiport</keyword>
<dbReference type="InterPro" id="IPR044880">
    <property type="entry name" value="NCX_ion-bd_dom_sf"/>
</dbReference>
<name>A0A6H5I4B3_9HYME</name>
<evidence type="ECO:0000313" key="22">
    <source>
        <dbReference type="Proteomes" id="UP000479190"/>
    </source>
</evidence>
<sequence length="537" mass="59846">MQGLVKKPSACMRLTRFVFLFVLLVVKAHINGGHSLPLSNDAIGTKPLLFNNASGTTLPPSSNATDDEDSLLDFPEDIFTEYQLQHGAILLHLFFGIYCFILTGFVCNDYLLPTIDLLCIRLNISTDVAGATFLAAASSFPEFFITLIGTFLTKNDLGVGTVVGSAVFNTFATPAVGAIFATQAIPLKWKILSRDCLIYGASVGALVFVMWDGEVSKWESLFLVLAFLTYFVILLNEKRLIKRFKAIRRAWKVSPNKGSSSNSVQIQPAPERELVAENYTMPFGTYTPNFHPDLITEYNNHMNKLKAAVNAEAANANGGQTQVEKQQAPVQHQDEEDSVPESIFVWPSDKPPISKFWFLFVWPIKFLLLCTIPDIRYKSRRQWYPLSFVMCTAWIAISSYLASWMTTVVGTTVFIPDSVMGLTFLAAGGNLPEMVSIVLLSRQGQGDMAMSNIFGANTLDILLCLGVPWSIQTFMTNQPVVIASKALVYSNLTIIFCLLGFYLATFYWKFVLNRKVGFTCLLMYGIFLVFAIYMEIR</sequence>
<keyword evidence="9" id="KW-0106">Calcium</keyword>
<feature type="chain" id="PRO_5026203090" description="Sodium/calcium exchanger membrane region domain-containing protein" evidence="19">
    <location>
        <begin position="36"/>
        <end position="537"/>
    </location>
</feature>
<feature type="region of interest" description="Disordered" evidence="17">
    <location>
        <begin position="316"/>
        <end position="335"/>
    </location>
</feature>
<evidence type="ECO:0000256" key="18">
    <source>
        <dbReference type="SAM" id="Phobius"/>
    </source>
</evidence>
<keyword evidence="7 18" id="KW-0812">Transmembrane</keyword>
<evidence type="ECO:0000256" key="4">
    <source>
        <dbReference type="ARBA" id="ARBA00022449"/>
    </source>
</evidence>
<evidence type="ECO:0000256" key="11">
    <source>
        <dbReference type="ARBA" id="ARBA00022958"/>
    </source>
</evidence>